<dbReference type="AlphaFoldDB" id="A0A5B0R4P3"/>
<reference evidence="2 3" key="1">
    <citation type="submission" date="2019-05" db="EMBL/GenBank/DDBJ databases">
        <title>Emergence of the Ug99 lineage of the wheat stem rust pathogen through somatic hybridization.</title>
        <authorList>
            <person name="Li F."/>
            <person name="Upadhyaya N.M."/>
            <person name="Sperschneider J."/>
            <person name="Matny O."/>
            <person name="Nguyen-Phuc H."/>
            <person name="Mago R."/>
            <person name="Raley C."/>
            <person name="Miller M.E."/>
            <person name="Silverstein K.A.T."/>
            <person name="Henningsen E."/>
            <person name="Hirsch C.D."/>
            <person name="Visser B."/>
            <person name="Pretorius Z.A."/>
            <person name="Steffenson B.J."/>
            <person name="Schwessinger B."/>
            <person name="Dodds P.N."/>
            <person name="Figueroa M."/>
        </authorList>
    </citation>
    <scope>NUCLEOTIDE SEQUENCE [LARGE SCALE GENOMIC DNA]</scope>
    <source>
        <strain evidence="2 3">Ug99</strain>
    </source>
</reference>
<evidence type="ECO:0000313" key="3">
    <source>
        <dbReference type="Proteomes" id="UP000325313"/>
    </source>
</evidence>
<evidence type="ECO:0000256" key="1">
    <source>
        <dbReference type="SAM" id="MobiDB-lite"/>
    </source>
</evidence>
<comment type="caution">
    <text evidence="2">The sequence shown here is derived from an EMBL/GenBank/DDBJ whole genome shotgun (WGS) entry which is preliminary data.</text>
</comment>
<accession>A0A5B0R4P3</accession>
<organism evidence="2 3">
    <name type="scientific">Puccinia graminis f. sp. tritici</name>
    <dbReference type="NCBI Taxonomy" id="56615"/>
    <lineage>
        <taxon>Eukaryota</taxon>
        <taxon>Fungi</taxon>
        <taxon>Dikarya</taxon>
        <taxon>Basidiomycota</taxon>
        <taxon>Pucciniomycotina</taxon>
        <taxon>Pucciniomycetes</taxon>
        <taxon>Pucciniales</taxon>
        <taxon>Pucciniaceae</taxon>
        <taxon>Puccinia</taxon>
    </lineage>
</organism>
<gene>
    <name evidence="2" type="ORF">PGTUg99_002443</name>
</gene>
<proteinExistence type="predicted"/>
<feature type="region of interest" description="Disordered" evidence="1">
    <location>
        <begin position="26"/>
        <end position="69"/>
    </location>
</feature>
<protein>
    <submittedName>
        <fullName evidence="2">Uncharacterized protein</fullName>
    </submittedName>
</protein>
<dbReference type="Proteomes" id="UP000325313">
    <property type="component" value="Unassembled WGS sequence"/>
</dbReference>
<evidence type="ECO:0000313" key="2">
    <source>
        <dbReference type="EMBL" id="KAA1120477.1"/>
    </source>
</evidence>
<dbReference type="EMBL" id="VDEP01000243">
    <property type="protein sequence ID" value="KAA1120477.1"/>
    <property type="molecule type" value="Genomic_DNA"/>
</dbReference>
<sequence length="69" mass="7391">MAGGGGSRPGRNADSIEEYRAEERKARVLGDERLTSWPDGNGNCVSAAEEERLPSEPSSEAKGSWKKAV</sequence>
<name>A0A5B0R4P3_PUCGR</name>